<dbReference type="InParanoid" id="E2AZL0"/>
<evidence type="ECO:0000313" key="1">
    <source>
        <dbReference type="EMBL" id="EFN61143.1"/>
    </source>
</evidence>
<name>E2AZL0_CAMFO</name>
<protein>
    <submittedName>
        <fullName evidence="1">Uncharacterized protein</fullName>
    </submittedName>
</protein>
<evidence type="ECO:0000313" key="2">
    <source>
        <dbReference type="Proteomes" id="UP000000311"/>
    </source>
</evidence>
<keyword evidence="2" id="KW-1185">Reference proteome</keyword>
<reference evidence="1 2" key="1">
    <citation type="journal article" date="2010" name="Science">
        <title>Genomic comparison of the ants Camponotus floridanus and Harpegnathos saltator.</title>
        <authorList>
            <person name="Bonasio R."/>
            <person name="Zhang G."/>
            <person name="Ye C."/>
            <person name="Mutti N.S."/>
            <person name="Fang X."/>
            <person name="Qin N."/>
            <person name="Donahue G."/>
            <person name="Yang P."/>
            <person name="Li Q."/>
            <person name="Li C."/>
            <person name="Zhang P."/>
            <person name="Huang Z."/>
            <person name="Berger S.L."/>
            <person name="Reinberg D."/>
            <person name="Wang J."/>
            <person name="Liebig J."/>
        </authorList>
    </citation>
    <scope>NUCLEOTIDE SEQUENCE [LARGE SCALE GENOMIC DNA]</scope>
    <source>
        <strain evidence="2">C129</strain>
    </source>
</reference>
<organism evidence="2">
    <name type="scientific">Camponotus floridanus</name>
    <name type="common">Florida carpenter ant</name>
    <dbReference type="NCBI Taxonomy" id="104421"/>
    <lineage>
        <taxon>Eukaryota</taxon>
        <taxon>Metazoa</taxon>
        <taxon>Ecdysozoa</taxon>
        <taxon>Arthropoda</taxon>
        <taxon>Hexapoda</taxon>
        <taxon>Insecta</taxon>
        <taxon>Pterygota</taxon>
        <taxon>Neoptera</taxon>
        <taxon>Endopterygota</taxon>
        <taxon>Hymenoptera</taxon>
        <taxon>Apocrita</taxon>
        <taxon>Aculeata</taxon>
        <taxon>Formicoidea</taxon>
        <taxon>Formicidae</taxon>
        <taxon>Formicinae</taxon>
        <taxon>Camponotus</taxon>
    </lineage>
</organism>
<accession>E2AZL0</accession>
<gene>
    <name evidence="1" type="ORF">EAG_15532</name>
</gene>
<sequence length="107" mass="12400">MEQHFTAKTDVGRREQFFKVVKLRGRGRPSARKLGRASLKLARKLGLTSEECTVSRYEASKKKEREVKEEGARSGGWALQGRRRNVFHPHKICTVQEIRHLIIMSRL</sequence>
<dbReference type="Proteomes" id="UP000000311">
    <property type="component" value="Unassembled WGS sequence"/>
</dbReference>
<dbReference type="AlphaFoldDB" id="E2AZL0"/>
<proteinExistence type="predicted"/>
<dbReference type="EMBL" id="GL444248">
    <property type="protein sequence ID" value="EFN61143.1"/>
    <property type="molecule type" value="Genomic_DNA"/>
</dbReference>